<dbReference type="Pfam" id="PF00753">
    <property type="entry name" value="Lactamase_B"/>
    <property type="match status" value="1"/>
</dbReference>
<dbReference type="RefSeq" id="WP_344790942.1">
    <property type="nucleotide sequence ID" value="NZ_BAABBV010000001.1"/>
</dbReference>
<dbReference type="InterPro" id="IPR001279">
    <property type="entry name" value="Metallo-B-lactamas"/>
</dbReference>
<proteinExistence type="predicted"/>
<accession>A0ABP7ZIE1</accession>
<dbReference type="PANTHER" id="PTHR36839:SF1">
    <property type="entry name" value="METALLO-BETA-LACTAMASE FAMILY PROTEIN (AFU_ORTHOLOGUE AFUA_5G12770)"/>
    <property type="match status" value="1"/>
</dbReference>
<organism evidence="2 3">
    <name type="scientific">Gryllotalpicola daejeonensis</name>
    <dbReference type="NCBI Taxonomy" id="993087"/>
    <lineage>
        <taxon>Bacteria</taxon>
        <taxon>Bacillati</taxon>
        <taxon>Actinomycetota</taxon>
        <taxon>Actinomycetes</taxon>
        <taxon>Micrococcales</taxon>
        <taxon>Microbacteriaceae</taxon>
        <taxon>Gryllotalpicola</taxon>
    </lineage>
</organism>
<dbReference type="SMART" id="SM00849">
    <property type="entry name" value="Lactamase_B"/>
    <property type="match status" value="1"/>
</dbReference>
<evidence type="ECO:0000313" key="3">
    <source>
        <dbReference type="Proteomes" id="UP001415169"/>
    </source>
</evidence>
<reference evidence="2" key="2">
    <citation type="submission" date="2023-12" db="EMBL/GenBank/DDBJ databases">
        <authorList>
            <person name="Sun Q."/>
            <person name="Inoue M."/>
        </authorList>
    </citation>
    <scope>NUCLEOTIDE SEQUENCE</scope>
    <source>
        <strain evidence="2">JCM 17590</strain>
    </source>
</reference>
<gene>
    <name evidence="2" type="ORF">GCM10022286_13040</name>
</gene>
<reference evidence="2" key="1">
    <citation type="journal article" date="2014" name="Int. J. Syst. Evol. Microbiol.">
        <title>Complete genome of a new Firmicutes species belonging to the dominant human colonic microbiota ('Ruminococcus bicirculans') reveals two chromosomes and a selective capacity to utilize plant glucans.</title>
        <authorList>
            <consortium name="NISC Comparative Sequencing Program"/>
            <person name="Wegmann U."/>
            <person name="Louis P."/>
            <person name="Goesmann A."/>
            <person name="Henrissat B."/>
            <person name="Duncan S.H."/>
            <person name="Flint H.J."/>
        </authorList>
    </citation>
    <scope>NUCLEOTIDE SEQUENCE</scope>
    <source>
        <strain evidence="2">JCM 17590</strain>
    </source>
</reference>
<keyword evidence="3" id="KW-1185">Reference proteome</keyword>
<evidence type="ECO:0000259" key="1">
    <source>
        <dbReference type="SMART" id="SM00849"/>
    </source>
</evidence>
<protein>
    <submittedName>
        <fullName evidence="2">MBL fold metallo-hydrolase</fullName>
    </submittedName>
</protein>
<dbReference type="Proteomes" id="UP001415169">
    <property type="component" value="Unassembled WGS sequence"/>
</dbReference>
<dbReference type="InterPro" id="IPR036866">
    <property type="entry name" value="RibonucZ/Hydroxyglut_hydro"/>
</dbReference>
<comment type="caution">
    <text evidence="2">The sequence shown here is derived from an EMBL/GenBank/DDBJ whole genome shotgun (WGS) entry which is preliminary data.</text>
</comment>
<feature type="domain" description="Metallo-beta-lactamase" evidence="1">
    <location>
        <begin position="86"/>
        <end position="243"/>
    </location>
</feature>
<evidence type="ECO:0000313" key="2">
    <source>
        <dbReference type="EMBL" id="GAA4159147.1"/>
    </source>
</evidence>
<dbReference type="Gene3D" id="3.60.15.10">
    <property type="entry name" value="Ribonuclease Z/Hydroxyacylglutathione hydrolase-like"/>
    <property type="match status" value="1"/>
</dbReference>
<dbReference type="SUPFAM" id="SSF56281">
    <property type="entry name" value="Metallo-hydrolase/oxidoreductase"/>
    <property type="match status" value="1"/>
</dbReference>
<dbReference type="PANTHER" id="PTHR36839">
    <property type="entry name" value="METALLO-BETA-LACTAMASE FAMILY PROTEIN (AFU_ORTHOLOGUE AFUA_5G12770)"/>
    <property type="match status" value="1"/>
</dbReference>
<name>A0ABP7ZIE1_9MICO</name>
<dbReference type="EMBL" id="BAABBV010000001">
    <property type="protein sequence ID" value="GAA4159147.1"/>
    <property type="molecule type" value="Genomic_DNA"/>
</dbReference>
<sequence length="286" mass="30358">MSLIAVEPELISCATCGVEYGADREALPEVCPICADERQYVPQSGQAWVTQGELAERAGQGGGVSVDVVELGPDQWGVTAHGVGIAQTMQVVRTTAGVLLWDPTGLADQGTVEFVRSLGPVLAIVASHPHMYGAQLAWSRALGDAPVLVSEADREWLQRDGAAVELWSGSRGLAEGLTLHTLGGHFPGSAVAHWARGAGGAGVLLAGDTIMVNSDHRTVSFLRSYPNRLPLSGAVVARIAASVERMPFQQIWSNFSNAITADADRRVQESAERHIGWVRGDFDDLT</sequence>